<dbReference type="EMBL" id="JBBNPS010000006">
    <property type="protein sequence ID" value="MEQ3353336.1"/>
    <property type="molecule type" value="Genomic_DNA"/>
</dbReference>
<dbReference type="InterPro" id="IPR003029">
    <property type="entry name" value="S1_domain"/>
</dbReference>
<evidence type="ECO:0000256" key="1">
    <source>
        <dbReference type="ARBA" id="ARBA00001946"/>
    </source>
</evidence>
<dbReference type="CDD" id="cd04453">
    <property type="entry name" value="S1_RNase_E"/>
    <property type="match status" value="1"/>
</dbReference>
<organism evidence="12 13">
    <name type="scientific">Aedoeadaptatus acetigenes</name>
    <dbReference type="NCBI Taxonomy" id="2981723"/>
    <lineage>
        <taxon>Bacteria</taxon>
        <taxon>Bacillati</taxon>
        <taxon>Bacillota</taxon>
        <taxon>Tissierellia</taxon>
        <taxon>Tissierellales</taxon>
        <taxon>Peptoniphilaceae</taxon>
        <taxon>Aedoeadaptatus</taxon>
    </lineage>
</organism>
<dbReference type="SMART" id="SM00316">
    <property type="entry name" value="S1"/>
    <property type="match status" value="1"/>
</dbReference>
<evidence type="ECO:0000256" key="7">
    <source>
        <dbReference type="ARBA" id="ARBA00022801"/>
    </source>
</evidence>
<sequence>MKYGSNNYLFADGEEPKIMGLISEGEIRAIHLLSNPSQVGNIYRGYVKNVLPAMDCAFVDFGEDENGYLPMKNVYPKAYREKIKGGDSIIVEVKKSPLDQKRAVLSMDYSLRGENIVLLPKSSGIRISKRIDDGEIRKRLTDWAHGLNASAGMIIRTEAASCQPAHMAMEYEHLRQLMEKIEGSVNFLPKSQLLLTQDRGMDVLNRHRDLPMVVNDKKLIDRLPNYLNCVVDPSFSIRSTAKWRSQWNSIFQKTLPLPSGGNVVMDAAEGAYVADVNMAAVKKKGSFDAMRMKVNREAAKEIAKQIHLRNLSGMIVVDFVHGMSEAQMEDLTTFMKEALSEDAMITTVYGFSAMGLFEIARERKELPFEQQLQVAEERHREAVKNKLKRDKEL</sequence>
<keyword evidence="4" id="KW-0540">Nuclease</keyword>
<name>A0ABV1J7A8_9FIRM</name>
<keyword evidence="13" id="KW-1185">Reference proteome</keyword>
<keyword evidence="10" id="KW-0472">Membrane</keyword>
<dbReference type="InterPro" id="IPR019307">
    <property type="entry name" value="RNA-bd_AU-1/RNase_E/G"/>
</dbReference>
<dbReference type="PROSITE" id="PS50126">
    <property type="entry name" value="S1"/>
    <property type="match status" value="1"/>
</dbReference>
<evidence type="ECO:0000256" key="4">
    <source>
        <dbReference type="ARBA" id="ARBA00022722"/>
    </source>
</evidence>
<protein>
    <submittedName>
        <fullName evidence="12">Ribonuclease E/G</fullName>
    </submittedName>
</protein>
<keyword evidence="6" id="KW-0255">Endonuclease</keyword>
<evidence type="ECO:0000313" key="13">
    <source>
        <dbReference type="Proteomes" id="UP001481872"/>
    </source>
</evidence>
<proteinExistence type="predicted"/>
<comment type="caution">
    <text evidence="12">The sequence shown here is derived from an EMBL/GenBank/DDBJ whole genome shotgun (WGS) entry which is preliminary data.</text>
</comment>
<keyword evidence="2" id="KW-1003">Cell membrane</keyword>
<evidence type="ECO:0000256" key="9">
    <source>
        <dbReference type="ARBA" id="ARBA00022884"/>
    </source>
</evidence>
<keyword evidence="8" id="KW-0460">Magnesium</keyword>
<dbReference type="InterPro" id="IPR004659">
    <property type="entry name" value="RNase_E/G"/>
</dbReference>
<keyword evidence="9" id="KW-0694">RNA-binding</keyword>
<dbReference type="Proteomes" id="UP001481872">
    <property type="component" value="Unassembled WGS sequence"/>
</dbReference>
<dbReference type="SUPFAM" id="SSF50249">
    <property type="entry name" value="Nucleic acid-binding proteins"/>
    <property type="match status" value="1"/>
</dbReference>
<evidence type="ECO:0000256" key="6">
    <source>
        <dbReference type="ARBA" id="ARBA00022759"/>
    </source>
</evidence>
<reference evidence="12 13" key="1">
    <citation type="submission" date="2024-04" db="EMBL/GenBank/DDBJ databases">
        <title>Human intestinal bacterial collection.</title>
        <authorList>
            <person name="Pauvert C."/>
            <person name="Hitch T.C.A."/>
            <person name="Clavel T."/>
        </authorList>
    </citation>
    <scope>NUCLEOTIDE SEQUENCE [LARGE SCALE GENOMIC DNA]</scope>
    <source>
        <strain evidence="12 13">CLA-SR-H026</strain>
    </source>
</reference>
<gene>
    <name evidence="12" type="ORF">AAA081_03330</name>
</gene>
<dbReference type="RefSeq" id="WP_148471683.1">
    <property type="nucleotide sequence ID" value="NZ_JAOQJD010000001.1"/>
</dbReference>
<keyword evidence="5" id="KW-0479">Metal-binding</keyword>
<dbReference type="InterPro" id="IPR012340">
    <property type="entry name" value="NA-bd_OB-fold"/>
</dbReference>
<dbReference type="Pfam" id="PF10150">
    <property type="entry name" value="RNase_E_G"/>
    <property type="match status" value="1"/>
</dbReference>
<keyword evidence="3" id="KW-0997">Cell inner membrane</keyword>
<evidence type="ECO:0000256" key="10">
    <source>
        <dbReference type="ARBA" id="ARBA00023136"/>
    </source>
</evidence>
<feature type="domain" description="S1 motif" evidence="11">
    <location>
        <begin position="40"/>
        <end position="108"/>
    </location>
</feature>
<dbReference type="Gene3D" id="2.40.50.140">
    <property type="entry name" value="Nucleic acid-binding proteins"/>
    <property type="match status" value="1"/>
</dbReference>
<accession>A0ABV1J7A8</accession>
<comment type="cofactor">
    <cofactor evidence="1">
        <name>Mg(2+)</name>
        <dbReference type="ChEBI" id="CHEBI:18420"/>
    </cofactor>
</comment>
<evidence type="ECO:0000259" key="11">
    <source>
        <dbReference type="PROSITE" id="PS50126"/>
    </source>
</evidence>
<evidence type="ECO:0000256" key="2">
    <source>
        <dbReference type="ARBA" id="ARBA00022475"/>
    </source>
</evidence>
<keyword evidence="7" id="KW-0378">Hydrolase</keyword>
<dbReference type="PANTHER" id="PTHR30001:SF1">
    <property type="entry name" value="RIBONUCLEASE E_G-LIKE PROTEIN, CHLOROPLASTIC"/>
    <property type="match status" value="1"/>
</dbReference>
<evidence type="ECO:0000256" key="8">
    <source>
        <dbReference type="ARBA" id="ARBA00022842"/>
    </source>
</evidence>
<dbReference type="PANTHER" id="PTHR30001">
    <property type="entry name" value="RIBONUCLEASE"/>
    <property type="match status" value="1"/>
</dbReference>
<evidence type="ECO:0000256" key="5">
    <source>
        <dbReference type="ARBA" id="ARBA00022723"/>
    </source>
</evidence>
<evidence type="ECO:0000256" key="3">
    <source>
        <dbReference type="ARBA" id="ARBA00022519"/>
    </source>
</evidence>
<evidence type="ECO:0000313" key="12">
    <source>
        <dbReference type="EMBL" id="MEQ3353336.1"/>
    </source>
</evidence>